<keyword evidence="3" id="KW-1185">Reference proteome</keyword>
<gene>
    <name evidence="2" type="ORF">GCM10009733_108730</name>
</gene>
<dbReference type="Proteomes" id="UP001500064">
    <property type="component" value="Unassembled WGS sequence"/>
</dbReference>
<dbReference type="EMBL" id="BAAAMU010000210">
    <property type="protein sequence ID" value="GAA1695364.1"/>
    <property type="molecule type" value="Genomic_DNA"/>
</dbReference>
<protein>
    <submittedName>
        <fullName evidence="2">Uncharacterized protein</fullName>
    </submittedName>
</protein>
<feature type="compositionally biased region" description="Polar residues" evidence="1">
    <location>
        <begin position="88"/>
        <end position="102"/>
    </location>
</feature>
<evidence type="ECO:0000256" key="1">
    <source>
        <dbReference type="SAM" id="MobiDB-lite"/>
    </source>
</evidence>
<evidence type="ECO:0000313" key="3">
    <source>
        <dbReference type="Proteomes" id="UP001500064"/>
    </source>
</evidence>
<name>A0ABP4TYY3_9ACTN</name>
<accession>A0ABP4TYY3</accession>
<organism evidence="2 3">
    <name type="scientific">Nonomuraea maheshkhaliensis</name>
    <dbReference type="NCBI Taxonomy" id="419590"/>
    <lineage>
        <taxon>Bacteria</taxon>
        <taxon>Bacillati</taxon>
        <taxon>Actinomycetota</taxon>
        <taxon>Actinomycetes</taxon>
        <taxon>Streptosporangiales</taxon>
        <taxon>Streptosporangiaceae</taxon>
        <taxon>Nonomuraea</taxon>
    </lineage>
</organism>
<comment type="caution">
    <text evidence="2">The sequence shown here is derived from an EMBL/GenBank/DDBJ whole genome shotgun (WGS) entry which is preliminary data.</text>
</comment>
<evidence type="ECO:0000313" key="2">
    <source>
        <dbReference type="EMBL" id="GAA1695364.1"/>
    </source>
</evidence>
<reference evidence="3" key="1">
    <citation type="journal article" date="2019" name="Int. J. Syst. Evol. Microbiol.">
        <title>The Global Catalogue of Microorganisms (GCM) 10K type strain sequencing project: providing services to taxonomists for standard genome sequencing and annotation.</title>
        <authorList>
            <consortium name="The Broad Institute Genomics Platform"/>
            <consortium name="The Broad Institute Genome Sequencing Center for Infectious Disease"/>
            <person name="Wu L."/>
            <person name="Ma J."/>
        </authorList>
    </citation>
    <scope>NUCLEOTIDE SEQUENCE [LARGE SCALE GENOMIC DNA]</scope>
    <source>
        <strain evidence="3">JCM 13929</strain>
    </source>
</reference>
<proteinExistence type="predicted"/>
<feature type="region of interest" description="Disordered" evidence="1">
    <location>
        <begin position="74"/>
        <end position="127"/>
    </location>
</feature>
<sequence>MGCRVTEYSIRVAVEQPSARADNRIGAVRLIKTRSIVSDACWGEHIRVNEVRERIVAVFQIITKRVGAAVATKRSIDKSPGVGEAASINPTGSPDLQLTGASASEERDRLARLPPGIPLPPVQTPAQRWPMGRSLLRSQYRPSNNHIRPVDRETGRRSTRALLKRVPQVRILPGALT</sequence>